<keyword evidence="1" id="KW-0862">Zinc</keyword>
<feature type="compositionally biased region" description="Acidic residues" evidence="2">
    <location>
        <begin position="275"/>
        <end position="287"/>
    </location>
</feature>
<dbReference type="Proteomes" id="UP000265515">
    <property type="component" value="Unassembled WGS sequence"/>
</dbReference>
<protein>
    <recommendedName>
        <fullName evidence="3">CCHC-type domain-containing protein</fullName>
    </recommendedName>
</protein>
<evidence type="ECO:0000256" key="1">
    <source>
        <dbReference type="PROSITE-ProRule" id="PRU00047"/>
    </source>
</evidence>
<feature type="compositionally biased region" description="Gly residues" evidence="2">
    <location>
        <begin position="85"/>
        <end position="99"/>
    </location>
</feature>
<feature type="domain" description="CCHC-type" evidence="3">
    <location>
        <begin position="107"/>
        <end position="121"/>
    </location>
</feature>
<dbReference type="InterPro" id="IPR036875">
    <property type="entry name" value="Znf_CCHC_sf"/>
</dbReference>
<name>A0A388K6W2_CHABU</name>
<dbReference type="SMART" id="SM00343">
    <property type="entry name" value="ZnF_C2HC"/>
    <property type="match status" value="1"/>
</dbReference>
<dbReference type="InterPro" id="IPR001878">
    <property type="entry name" value="Znf_CCHC"/>
</dbReference>
<reference evidence="4 5" key="1">
    <citation type="journal article" date="2018" name="Cell">
        <title>The Chara Genome: Secondary Complexity and Implications for Plant Terrestrialization.</title>
        <authorList>
            <person name="Nishiyama T."/>
            <person name="Sakayama H."/>
            <person name="Vries J.D."/>
            <person name="Buschmann H."/>
            <person name="Saint-Marcoux D."/>
            <person name="Ullrich K.K."/>
            <person name="Haas F.B."/>
            <person name="Vanderstraeten L."/>
            <person name="Becker D."/>
            <person name="Lang D."/>
            <person name="Vosolsobe S."/>
            <person name="Rombauts S."/>
            <person name="Wilhelmsson P.K.I."/>
            <person name="Janitza P."/>
            <person name="Kern R."/>
            <person name="Heyl A."/>
            <person name="Rumpler F."/>
            <person name="Villalobos L.I.A.C."/>
            <person name="Clay J.M."/>
            <person name="Skokan R."/>
            <person name="Toyoda A."/>
            <person name="Suzuki Y."/>
            <person name="Kagoshima H."/>
            <person name="Schijlen E."/>
            <person name="Tajeshwar N."/>
            <person name="Catarino B."/>
            <person name="Hetherington A.J."/>
            <person name="Saltykova A."/>
            <person name="Bonnot C."/>
            <person name="Breuninger H."/>
            <person name="Symeonidi A."/>
            <person name="Radhakrishnan G.V."/>
            <person name="Van Nieuwerburgh F."/>
            <person name="Deforce D."/>
            <person name="Chang C."/>
            <person name="Karol K.G."/>
            <person name="Hedrich R."/>
            <person name="Ulvskov P."/>
            <person name="Glockner G."/>
            <person name="Delwiche C.F."/>
            <person name="Petrasek J."/>
            <person name="Van de Peer Y."/>
            <person name="Friml J."/>
            <person name="Beilby M."/>
            <person name="Dolan L."/>
            <person name="Kohara Y."/>
            <person name="Sugano S."/>
            <person name="Fujiyama A."/>
            <person name="Delaux P.-M."/>
            <person name="Quint M."/>
            <person name="TheiBen G."/>
            <person name="Hagemann M."/>
            <person name="Harholt J."/>
            <person name="Dunand C."/>
            <person name="Zachgo S."/>
            <person name="Langdale J."/>
            <person name="Maumus F."/>
            <person name="Straeten D.V.D."/>
            <person name="Gould S.B."/>
            <person name="Rensing S.A."/>
        </authorList>
    </citation>
    <scope>NUCLEOTIDE SEQUENCE [LARGE SCALE GENOMIC DNA]</scope>
    <source>
        <strain evidence="4 5">S276</strain>
    </source>
</reference>
<dbReference type="GO" id="GO:0003676">
    <property type="term" value="F:nucleic acid binding"/>
    <property type="evidence" value="ECO:0007669"/>
    <property type="project" value="InterPro"/>
</dbReference>
<comment type="caution">
    <text evidence="4">The sequence shown here is derived from an EMBL/GenBank/DDBJ whole genome shotgun (WGS) entry which is preliminary data.</text>
</comment>
<dbReference type="Pfam" id="PF00098">
    <property type="entry name" value="zf-CCHC"/>
    <property type="match status" value="1"/>
</dbReference>
<dbReference type="STRING" id="69332.A0A388K6W2"/>
<dbReference type="SUPFAM" id="SSF57756">
    <property type="entry name" value="Retrovirus zinc finger-like domains"/>
    <property type="match status" value="1"/>
</dbReference>
<dbReference type="Gramene" id="GBG65794">
    <property type="protein sequence ID" value="GBG65794"/>
    <property type="gene ID" value="CBR_g53763"/>
</dbReference>
<feature type="region of interest" description="Disordered" evidence="2">
    <location>
        <begin position="1"/>
        <end position="99"/>
    </location>
</feature>
<gene>
    <name evidence="4" type="ORF">CBR_g53763</name>
</gene>
<organism evidence="4 5">
    <name type="scientific">Chara braunii</name>
    <name type="common">Braun's stonewort</name>
    <dbReference type="NCBI Taxonomy" id="69332"/>
    <lineage>
        <taxon>Eukaryota</taxon>
        <taxon>Viridiplantae</taxon>
        <taxon>Streptophyta</taxon>
        <taxon>Charophyceae</taxon>
        <taxon>Charales</taxon>
        <taxon>Characeae</taxon>
        <taxon>Chara</taxon>
    </lineage>
</organism>
<dbReference type="Gene3D" id="4.10.60.10">
    <property type="entry name" value="Zinc finger, CCHC-type"/>
    <property type="match status" value="1"/>
</dbReference>
<keyword evidence="1" id="KW-0479">Metal-binding</keyword>
<proteinExistence type="predicted"/>
<evidence type="ECO:0000259" key="3">
    <source>
        <dbReference type="PROSITE" id="PS50158"/>
    </source>
</evidence>
<feature type="compositionally biased region" description="Gly residues" evidence="2">
    <location>
        <begin position="1"/>
        <end position="77"/>
    </location>
</feature>
<feature type="compositionally biased region" description="Basic and acidic residues" evidence="2">
    <location>
        <begin position="442"/>
        <end position="451"/>
    </location>
</feature>
<evidence type="ECO:0000256" key="2">
    <source>
        <dbReference type="SAM" id="MobiDB-lite"/>
    </source>
</evidence>
<feature type="region of interest" description="Disordered" evidence="2">
    <location>
        <begin position="262"/>
        <end position="355"/>
    </location>
</feature>
<feature type="region of interest" description="Disordered" evidence="2">
    <location>
        <begin position="128"/>
        <end position="156"/>
    </location>
</feature>
<keyword evidence="1" id="KW-0863">Zinc-finger</keyword>
<accession>A0A388K6W2</accession>
<dbReference type="EMBL" id="BFEA01000066">
    <property type="protein sequence ID" value="GBG65794.1"/>
    <property type="molecule type" value="Genomic_DNA"/>
</dbReference>
<dbReference type="PROSITE" id="PS50158">
    <property type="entry name" value="ZF_CCHC"/>
    <property type="match status" value="1"/>
</dbReference>
<feature type="region of interest" description="Disordered" evidence="2">
    <location>
        <begin position="176"/>
        <end position="228"/>
    </location>
</feature>
<sequence length="451" mass="49472">MNGGGGNGGFGFGTGPPGPPQGNGGSWNGGQGGQGGWNGNGMGGWNGGNGGGSGGWSNGSMGGPGGWNNGNGGGWNNGNGANWNNGGGGNWSNNGSGGGGWQRKVPKCYNCGLFGHISRECQAQRQHNQGVQIHNQGPHMNEGSSSSNACGETEKTAVLSKDVEESLKSMAAFVRRQAEKEEEERQQKKEAEEKRKKAEEERTTREEANRLALEKKKAKELKEAKRNWEFKKMLAKQKEAMELDFEKRLENRLKGLMITERVVKAKAKMATPEPESSEDEEEEEETQEERLEKRKRQQGQTSGTHASPAGTPTKMGRPSIGDTMAHVVQERDDQTNLQATKGKSKTRHESSLWEGAPVDVDNKTEVAFKKQTRKFLNKKSVPTIQEMCREWGMTYRERPEAVDELIDLRVMHFYKVPRTPCQGGIVIREQPASVTRGPKTPLIEHRDPSDE</sequence>
<dbReference type="GO" id="GO:0008270">
    <property type="term" value="F:zinc ion binding"/>
    <property type="evidence" value="ECO:0007669"/>
    <property type="project" value="UniProtKB-KW"/>
</dbReference>
<dbReference type="AlphaFoldDB" id="A0A388K6W2"/>
<keyword evidence="5" id="KW-1185">Reference proteome</keyword>
<feature type="region of interest" description="Disordered" evidence="2">
    <location>
        <begin position="431"/>
        <end position="451"/>
    </location>
</feature>
<evidence type="ECO:0000313" key="4">
    <source>
        <dbReference type="EMBL" id="GBG65794.1"/>
    </source>
</evidence>
<evidence type="ECO:0000313" key="5">
    <source>
        <dbReference type="Proteomes" id="UP000265515"/>
    </source>
</evidence>